<name>A0A8J3NYA4_9ACTN</name>
<accession>A0A8J3NYA4</accession>
<keyword evidence="2" id="KW-1185">Reference proteome</keyword>
<gene>
    <name evidence="1" type="ORF">Cci01nite_02140</name>
</gene>
<dbReference type="AlphaFoldDB" id="A0A8J3NYA4"/>
<evidence type="ECO:0000313" key="1">
    <source>
        <dbReference type="EMBL" id="GIF95120.1"/>
    </source>
</evidence>
<dbReference type="Proteomes" id="UP000659904">
    <property type="component" value="Unassembled WGS sequence"/>
</dbReference>
<evidence type="ECO:0000313" key="2">
    <source>
        <dbReference type="Proteomes" id="UP000659904"/>
    </source>
</evidence>
<dbReference type="EMBL" id="BONH01000001">
    <property type="protein sequence ID" value="GIF95120.1"/>
    <property type="molecule type" value="Genomic_DNA"/>
</dbReference>
<reference evidence="1 2" key="1">
    <citation type="submission" date="2021-01" db="EMBL/GenBank/DDBJ databases">
        <title>Whole genome shotgun sequence of Catellatospora citrea NBRC 14495.</title>
        <authorList>
            <person name="Komaki H."/>
            <person name="Tamura T."/>
        </authorList>
    </citation>
    <scope>NUCLEOTIDE SEQUENCE [LARGE SCALE GENOMIC DNA]</scope>
    <source>
        <strain evidence="1 2">NBRC 14495</strain>
    </source>
</reference>
<comment type="caution">
    <text evidence="1">The sequence shown here is derived from an EMBL/GenBank/DDBJ whole genome shotgun (WGS) entry which is preliminary data.</text>
</comment>
<sequence>MAAGAPVGEPCGKGACGMGHQQRIPFAIVTDLMDSQLPGRTGPDQLDCVVCGHVPAADVSFYRHVGLVVHVRFTKVQGPFCRDCGLARMRDATAETITSGLWSPVSVVLAPLAFIRNVRGRRTVLALDSPVPRAGQAASNLAPLRPTRPVFRRVKSWLAPAFLVALVAVAALLNDPSAEKLNVVGGCVDVDTFLRADTADFVRCDEPHDAVITSIETSYQSCDGAYVEQLYRYYCLDAVDGGAPLPNAR</sequence>
<proteinExistence type="predicted"/>
<organism evidence="1 2">
    <name type="scientific">Catellatospora citrea</name>
    <dbReference type="NCBI Taxonomy" id="53366"/>
    <lineage>
        <taxon>Bacteria</taxon>
        <taxon>Bacillati</taxon>
        <taxon>Actinomycetota</taxon>
        <taxon>Actinomycetes</taxon>
        <taxon>Micromonosporales</taxon>
        <taxon>Micromonosporaceae</taxon>
        <taxon>Catellatospora</taxon>
    </lineage>
</organism>
<protein>
    <submittedName>
        <fullName evidence="1">Uncharacterized protein</fullName>
    </submittedName>
</protein>